<evidence type="ECO:0000256" key="1">
    <source>
        <dbReference type="SAM" id="Phobius"/>
    </source>
</evidence>
<reference evidence="2" key="1">
    <citation type="submission" date="2011-09" db="EMBL/GenBank/DDBJ databases">
        <title>The permanent draft genome of Mucilaginibacter paludis DSM 18603.</title>
        <authorList>
            <consortium name="US DOE Joint Genome Institute (JGI-PGF)"/>
            <person name="Lucas S."/>
            <person name="Han J."/>
            <person name="Lapidus A."/>
            <person name="Bruce D."/>
            <person name="Goodwin L."/>
            <person name="Pitluck S."/>
            <person name="Peters L."/>
            <person name="Kyrpides N."/>
            <person name="Mavromatis K."/>
            <person name="Ivanova N."/>
            <person name="Mikhailova N."/>
            <person name="Held B."/>
            <person name="Detter J.C."/>
            <person name="Tapia R."/>
            <person name="Han C."/>
            <person name="Land M."/>
            <person name="Hauser L."/>
            <person name="Markowitz V."/>
            <person name="Cheng J.-F."/>
            <person name="Hugenholtz P."/>
            <person name="Woyke T."/>
            <person name="Wu D."/>
            <person name="Tindall B."/>
            <person name="Brambilla E."/>
            <person name="Klenk H.-P."/>
            <person name="Eisen J.A."/>
        </authorList>
    </citation>
    <scope>NUCLEOTIDE SEQUENCE [LARGE SCALE GENOMIC DNA]</scope>
    <source>
        <strain evidence="2">DSM 18603</strain>
    </source>
</reference>
<keyword evidence="1" id="KW-0812">Transmembrane</keyword>
<accession>H1YBI7</accession>
<name>H1YBI7_9SPHI</name>
<organism evidence="2 3">
    <name type="scientific">Mucilaginibacter paludis DSM 18603</name>
    <dbReference type="NCBI Taxonomy" id="714943"/>
    <lineage>
        <taxon>Bacteria</taxon>
        <taxon>Pseudomonadati</taxon>
        <taxon>Bacteroidota</taxon>
        <taxon>Sphingobacteriia</taxon>
        <taxon>Sphingobacteriales</taxon>
        <taxon>Sphingobacteriaceae</taxon>
        <taxon>Mucilaginibacter</taxon>
    </lineage>
</organism>
<keyword evidence="1" id="KW-1133">Transmembrane helix</keyword>
<dbReference type="RefSeq" id="WP_008504686.1">
    <property type="nucleotide sequence ID" value="NZ_CM001403.1"/>
</dbReference>
<evidence type="ECO:0000313" key="3">
    <source>
        <dbReference type="Proteomes" id="UP000002774"/>
    </source>
</evidence>
<dbReference type="Proteomes" id="UP000002774">
    <property type="component" value="Chromosome"/>
</dbReference>
<dbReference type="HOGENOM" id="CLU_1249450_0_0_10"/>
<dbReference type="OrthoDB" id="659253at2"/>
<dbReference type="AlphaFoldDB" id="H1YBI7"/>
<evidence type="ECO:0000313" key="2">
    <source>
        <dbReference type="EMBL" id="EHQ25058.1"/>
    </source>
</evidence>
<feature type="transmembrane region" description="Helical" evidence="1">
    <location>
        <begin position="32"/>
        <end position="51"/>
    </location>
</feature>
<keyword evidence="1" id="KW-0472">Membrane</keyword>
<protein>
    <submittedName>
        <fullName evidence="2">Uncharacterized protein</fullName>
    </submittedName>
</protein>
<proteinExistence type="predicted"/>
<dbReference type="STRING" id="714943.Mucpa_0877"/>
<keyword evidence="3" id="KW-1185">Reference proteome</keyword>
<feature type="transmembrane region" description="Helical" evidence="1">
    <location>
        <begin position="63"/>
        <end position="83"/>
    </location>
</feature>
<dbReference type="eggNOG" id="ENOG502ZBYQ">
    <property type="taxonomic scope" value="Bacteria"/>
</dbReference>
<sequence length="221" mass="24838">MIFTAELLNRLEQNEDLKKSYAAQGSTGQNKFVAVPLIIGFIAAFLVYAFYGMGKTDPIYTNYAIIGAGVTLVCIVAVIVIQVNAKKKITENLDNVKVCIAKKIYGNDATQVYYSIYTIGSRRHDTEFIEAIADKIFNIDGERDEQVKNKINNLFSVNFEGMNATPILLPVAFTYGEEVYKQEFKFSLLEQLMKDDIAENNDQFIALSFNNRSVLPLKSLN</sequence>
<gene>
    <name evidence="2" type="ORF">Mucpa_0877</name>
</gene>
<dbReference type="EMBL" id="CM001403">
    <property type="protein sequence ID" value="EHQ25058.1"/>
    <property type="molecule type" value="Genomic_DNA"/>
</dbReference>